<dbReference type="Pfam" id="PF01546">
    <property type="entry name" value="Peptidase_M20"/>
    <property type="match status" value="1"/>
</dbReference>
<dbReference type="InterPro" id="IPR036264">
    <property type="entry name" value="Bact_exopeptidase_dim_dom"/>
</dbReference>
<dbReference type="Pfam" id="PF07687">
    <property type="entry name" value="M20_dimer"/>
    <property type="match status" value="1"/>
</dbReference>
<evidence type="ECO:0000259" key="3">
    <source>
        <dbReference type="Pfam" id="PF07687"/>
    </source>
</evidence>
<feature type="chain" id="PRO_5045181292" evidence="2">
    <location>
        <begin position="31"/>
        <end position="448"/>
    </location>
</feature>
<dbReference type="NCBIfam" id="TIGR01891">
    <property type="entry name" value="amidohydrolases"/>
    <property type="match status" value="1"/>
</dbReference>
<gene>
    <name evidence="4" type="ORF">ACFPN5_15190</name>
</gene>
<evidence type="ECO:0000256" key="2">
    <source>
        <dbReference type="SAM" id="SignalP"/>
    </source>
</evidence>
<dbReference type="PIRSF" id="PIRSF005962">
    <property type="entry name" value="Pept_M20D_amidohydro"/>
    <property type="match status" value="1"/>
</dbReference>
<name>A0ABW0L6N6_9BURK</name>
<feature type="signal peptide" evidence="2">
    <location>
        <begin position="1"/>
        <end position="30"/>
    </location>
</feature>
<dbReference type="SUPFAM" id="SSF55031">
    <property type="entry name" value="Bacterial exopeptidase dimerisation domain"/>
    <property type="match status" value="1"/>
</dbReference>
<keyword evidence="2" id="KW-0732">Signal</keyword>
<evidence type="ECO:0000256" key="1">
    <source>
        <dbReference type="ARBA" id="ARBA00022801"/>
    </source>
</evidence>
<dbReference type="InterPro" id="IPR011650">
    <property type="entry name" value="Peptidase_M20_dimer"/>
</dbReference>
<feature type="domain" description="Peptidase M20 dimerisation" evidence="3">
    <location>
        <begin position="227"/>
        <end position="322"/>
    </location>
</feature>
<protein>
    <submittedName>
        <fullName evidence="4">Amidohydrolase</fullName>
    </submittedName>
</protein>
<proteinExistence type="predicted"/>
<dbReference type="SUPFAM" id="SSF53187">
    <property type="entry name" value="Zn-dependent exopeptidases"/>
    <property type="match status" value="1"/>
</dbReference>
<comment type="caution">
    <text evidence="4">The sequence shown here is derived from an EMBL/GenBank/DDBJ whole genome shotgun (WGS) entry which is preliminary data.</text>
</comment>
<keyword evidence="1" id="KW-0378">Hydrolase</keyword>
<evidence type="ECO:0000313" key="5">
    <source>
        <dbReference type="Proteomes" id="UP001596050"/>
    </source>
</evidence>
<organism evidence="4 5">
    <name type="scientific">Massilia niabensis</name>
    <dbReference type="NCBI Taxonomy" id="544910"/>
    <lineage>
        <taxon>Bacteria</taxon>
        <taxon>Pseudomonadati</taxon>
        <taxon>Pseudomonadota</taxon>
        <taxon>Betaproteobacteria</taxon>
        <taxon>Burkholderiales</taxon>
        <taxon>Oxalobacteraceae</taxon>
        <taxon>Telluria group</taxon>
        <taxon>Massilia</taxon>
    </lineage>
</organism>
<dbReference type="PANTHER" id="PTHR11014">
    <property type="entry name" value="PEPTIDASE M20 FAMILY MEMBER"/>
    <property type="match status" value="1"/>
</dbReference>
<accession>A0ABW0L6N6</accession>
<dbReference type="PANTHER" id="PTHR11014:SF63">
    <property type="entry name" value="METALLOPEPTIDASE, PUTATIVE (AFU_ORTHOLOGUE AFUA_6G09600)-RELATED"/>
    <property type="match status" value="1"/>
</dbReference>
<dbReference type="Gene3D" id="3.30.70.360">
    <property type="match status" value="1"/>
</dbReference>
<dbReference type="Proteomes" id="UP001596050">
    <property type="component" value="Unassembled WGS sequence"/>
</dbReference>
<reference evidence="5" key="1">
    <citation type="journal article" date="2019" name="Int. J. Syst. Evol. Microbiol.">
        <title>The Global Catalogue of Microorganisms (GCM) 10K type strain sequencing project: providing services to taxonomists for standard genome sequencing and annotation.</title>
        <authorList>
            <consortium name="The Broad Institute Genomics Platform"/>
            <consortium name="The Broad Institute Genome Sequencing Center for Infectious Disease"/>
            <person name="Wu L."/>
            <person name="Ma J."/>
        </authorList>
    </citation>
    <scope>NUCLEOTIDE SEQUENCE [LARGE SCALE GENOMIC DNA]</scope>
    <source>
        <strain evidence="5">KACC 12649</strain>
    </source>
</reference>
<dbReference type="RefSeq" id="WP_379784594.1">
    <property type="nucleotide sequence ID" value="NZ_JBHSMU010000015.1"/>
</dbReference>
<evidence type="ECO:0000313" key="4">
    <source>
        <dbReference type="EMBL" id="MFC5461155.1"/>
    </source>
</evidence>
<dbReference type="EMBL" id="JBHSMU010000015">
    <property type="protein sequence ID" value="MFC5461155.1"/>
    <property type="molecule type" value="Genomic_DNA"/>
</dbReference>
<dbReference type="InterPro" id="IPR017439">
    <property type="entry name" value="Amidohydrolase"/>
</dbReference>
<keyword evidence="5" id="KW-1185">Reference proteome</keyword>
<dbReference type="InterPro" id="IPR002933">
    <property type="entry name" value="Peptidase_M20"/>
</dbReference>
<dbReference type="Gene3D" id="3.40.630.10">
    <property type="entry name" value="Zn peptidases"/>
    <property type="match status" value="1"/>
</dbReference>
<sequence>MPVLKNLIHRKGVFALLSAAALFGTPFCSAADAPFKPTLDAIYPSLDALYQDLHRHPELSLQEEKTAAKMAAQLRKLGLQVTERVGGYGVVGVLRNGDGPTVMVRTDMDALPIKEQTGLPYASTVVAKAGNGDTTSVMHACGHDIHMTSWVGAAAILAANKAGWRGTVVFVGQPAEEILQGAKAMLKDGLLTRFPKPDFVLGIHDTNLIPAGQVGIVSGPASAASNSVDITFYGKGGHGAAPHLGKDPVLIAARAVVTLQSIVSREVSPFEPAIVTVGTFHAGTKRNVIPDEAKLELTVRSYKSEVQQHMLEAIARIAKAESAAAGTARQPLVTVDPKEASDVVINDPALAARLGSSLKKSLGEANVVPIAPSSASEDFGEFGRVAKVPSIQLRLGMVEPKEYAAAKAAGKQTPGSHTANFAPDRERTIRTGVAALAASVMELLKPAM</sequence>